<keyword evidence="1" id="KW-0863">Zinc-finger</keyword>
<feature type="domain" description="B box-type" evidence="3">
    <location>
        <begin position="11"/>
        <end position="53"/>
    </location>
</feature>
<gene>
    <name evidence="4" type="ORF">MGAL_10B001541</name>
</gene>
<comment type="caution">
    <text evidence="4">The sequence shown here is derived from an EMBL/GenBank/DDBJ whole genome shotgun (WGS) entry which is preliminary data.</text>
</comment>
<name>A0A8B6ECL2_MYTGA</name>
<dbReference type="GO" id="GO:0061630">
    <property type="term" value="F:ubiquitin protein ligase activity"/>
    <property type="evidence" value="ECO:0007669"/>
    <property type="project" value="TreeGrafter"/>
</dbReference>
<evidence type="ECO:0000313" key="4">
    <source>
        <dbReference type="EMBL" id="VDI32603.1"/>
    </source>
</evidence>
<evidence type="ECO:0000256" key="2">
    <source>
        <dbReference type="SAM" id="Coils"/>
    </source>
</evidence>
<dbReference type="SUPFAM" id="SSF57845">
    <property type="entry name" value="B-box zinc-binding domain"/>
    <property type="match status" value="1"/>
</dbReference>
<dbReference type="Gene3D" id="3.30.160.60">
    <property type="entry name" value="Classic Zinc Finger"/>
    <property type="match status" value="1"/>
</dbReference>
<dbReference type="PROSITE" id="PS50119">
    <property type="entry name" value="ZF_BBOX"/>
    <property type="match status" value="1"/>
</dbReference>
<dbReference type="GO" id="GO:0008270">
    <property type="term" value="F:zinc ion binding"/>
    <property type="evidence" value="ECO:0007669"/>
    <property type="project" value="UniProtKB-KW"/>
</dbReference>
<dbReference type="PANTHER" id="PTHR25462">
    <property type="entry name" value="BONUS, ISOFORM C-RELATED"/>
    <property type="match status" value="1"/>
</dbReference>
<dbReference type="InterPro" id="IPR000315">
    <property type="entry name" value="Znf_B-box"/>
</dbReference>
<dbReference type="InterPro" id="IPR011042">
    <property type="entry name" value="6-blade_b-propeller_TolB-like"/>
</dbReference>
<evidence type="ECO:0000259" key="3">
    <source>
        <dbReference type="PROSITE" id="PS50119"/>
    </source>
</evidence>
<sequence length="612" mass="70143">MSKLGEFCTPCFARHKTKPAVHWCPSCEESLCSKCGSHHKVQTSTKSHQLNSLSDILMLPSVAMTISLTCKQHDMKLDVFCSDHSEPCCWKCLSENHSKCQQKGPLDKVVKNAKSSESFNTLVENVQDIIEITDNLRKKKKENYKQIESRKNEMEIQIKGFRKDVIKYMELFEKNLLENATQTFNVCQGEMQETYNNLNAFYKQCSDIDKRLTNMKTFASDLQTFLGARSLRNRVATIETGILGLRKQLGDYKLEFKSPLNIDNFKLNMASLKDIQIVRDEYKESFKFQKITHAQAMLQQTPRDVHEVIANNKADIDLVSRSRISEDLYNRFQNISLTPELKIQQKFVLSHTKDYININGCVILSNDDFLFTDYDNSSLIRYSNDGVKTRTIKLFSNPWGVCEVQNNTVAINYPAQSTIQILDISSSRTKVKTSFQTENICSAISYDSPNLVTVVRTTGIQIYDISGKLLNTVKIDFNDIRDIAIHSSKLYYTDWKRDEVVNCEMDGTICWRFKRQVLKCPNGLTVDYDGSVFVVGTSSGNILRISSDGSSAKEILRTEDFFKSPTGIYLQKEKRLLLICFHDNPFAATYQVIKLRMEMGNVPKRQQPDQVM</sequence>
<dbReference type="EMBL" id="UYJE01004933">
    <property type="protein sequence ID" value="VDI32603.1"/>
    <property type="molecule type" value="Genomic_DNA"/>
</dbReference>
<proteinExistence type="predicted"/>
<dbReference type="AlphaFoldDB" id="A0A8B6ECL2"/>
<keyword evidence="2" id="KW-0175">Coiled coil</keyword>
<keyword evidence="5" id="KW-1185">Reference proteome</keyword>
<reference evidence="4" key="1">
    <citation type="submission" date="2018-11" db="EMBL/GenBank/DDBJ databases">
        <authorList>
            <person name="Alioto T."/>
            <person name="Alioto T."/>
        </authorList>
    </citation>
    <scope>NUCLEOTIDE SEQUENCE</scope>
</reference>
<evidence type="ECO:0000313" key="5">
    <source>
        <dbReference type="Proteomes" id="UP000596742"/>
    </source>
</evidence>
<dbReference type="PANTHER" id="PTHR25462:SF296">
    <property type="entry name" value="MEIOTIC P26, ISOFORM F"/>
    <property type="match status" value="1"/>
</dbReference>
<dbReference type="Proteomes" id="UP000596742">
    <property type="component" value="Unassembled WGS sequence"/>
</dbReference>
<organism evidence="4 5">
    <name type="scientific">Mytilus galloprovincialis</name>
    <name type="common">Mediterranean mussel</name>
    <dbReference type="NCBI Taxonomy" id="29158"/>
    <lineage>
        <taxon>Eukaryota</taxon>
        <taxon>Metazoa</taxon>
        <taxon>Spiralia</taxon>
        <taxon>Lophotrochozoa</taxon>
        <taxon>Mollusca</taxon>
        <taxon>Bivalvia</taxon>
        <taxon>Autobranchia</taxon>
        <taxon>Pteriomorphia</taxon>
        <taxon>Mytilida</taxon>
        <taxon>Mytiloidea</taxon>
        <taxon>Mytilidae</taxon>
        <taxon>Mytilinae</taxon>
        <taxon>Mytilus</taxon>
    </lineage>
</organism>
<accession>A0A8B6ECL2</accession>
<keyword evidence="1" id="KW-0479">Metal-binding</keyword>
<dbReference type="InterPro" id="IPR047153">
    <property type="entry name" value="TRIM45/56/19-like"/>
</dbReference>
<keyword evidence="1" id="KW-0862">Zinc</keyword>
<dbReference type="GO" id="GO:0005654">
    <property type="term" value="C:nucleoplasm"/>
    <property type="evidence" value="ECO:0007669"/>
    <property type="project" value="TreeGrafter"/>
</dbReference>
<dbReference type="OrthoDB" id="6052932at2759"/>
<protein>
    <recommendedName>
        <fullName evidence="3">B box-type domain-containing protein</fullName>
    </recommendedName>
</protein>
<dbReference type="Gene3D" id="2.120.10.30">
    <property type="entry name" value="TolB, C-terminal domain"/>
    <property type="match status" value="1"/>
</dbReference>
<evidence type="ECO:0000256" key="1">
    <source>
        <dbReference type="PROSITE-ProRule" id="PRU00024"/>
    </source>
</evidence>
<dbReference type="SUPFAM" id="SSF101898">
    <property type="entry name" value="NHL repeat"/>
    <property type="match status" value="1"/>
</dbReference>
<feature type="coiled-coil region" evidence="2">
    <location>
        <begin position="137"/>
        <end position="164"/>
    </location>
</feature>